<dbReference type="InterPro" id="IPR011047">
    <property type="entry name" value="Quinoprotein_ADH-like_sf"/>
</dbReference>
<dbReference type="InterPro" id="IPR001680">
    <property type="entry name" value="WD40_rpt"/>
</dbReference>
<dbReference type="Proteomes" id="UP000784294">
    <property type="component" value="Unassembled WGS sequence"/>
</dbReference>
<evidence type="ECO:0008006" key="5">
    <source>
        <dbReference type="Google" id="ProtNLM"/>
    </source>
</evidence>
<evidence type="ECO:0000313" key="4">
    <source>
        <dbReference type="Proteomes" id="UP000784294"/>
    </source>
</evidence>
<dbReference type="InterPro" id="IPR015943">
    <property type="entry name" value="WD40/YVTN_repeat-like_dom_sf"/>
</dbReference>
<evidence type="ECO:0000256" key="2">
    <source>
        <dbReference type="ARBA" id="ARBA00022737"/>
    </source>
</evidence>
<comment type="caution">
    <text evidence="3">The sequence shown here is derived from an EMBL/GenBank/DDBJ whole genome shotgun (WGS) entry which is preliminary data.</text>
</comment>
<sequence>MSGRTPAWTSVGGKKVNDMAFHPIHGTLATVGSDGRYMFWDKDSRTKIRGLETPDQPLTCCAFNAKGQIFAYAAGYDWSRGHQFVEQNKQPKIMLRACLDEMKPTRKP</sequence>
<dbReference type="SUPFAM" id="SSF50998">
    <property type="entry name" value="Quinoprotein alcohol dehydrogenase-like"/>
    <property type="match status" value="1"/>
</dbReference>
<keyword evidence="2" id="KW-0677">Repeat</keyword>
<accession>A0A3S5A5G6</accession>
<dbReference type="EMBL" id="CAAALY010014699">
    <property type="protein sequence ID" value="VEL12411.1"/>
    <property type="molecule type" value="Genomic_DNA"/>
</dbReference>
<dbReference type="OrthoDB" id="256303at2759"/>
<dbReference type="AlphaFoldDB" id="A0A3S5A5G6"/>
<keyword evidence="1" id="KW-0853">WD repeat</keyword>
<evidence type="ECO:0000256" key="1">
    <source>
        <dbReference type="ARBA" id="ARBA00022574"/>
    </source>
</evidence>
<evidence type="ECO:0000313" key="3">
    <source>
        <dbReference type="EMBL" id="VEL12411.1"/>
    </source>
</evidence>
<keyword evidence="4" id="KW-1185">Reference proteome</keyword>
<dbReference type="Pfam" id="PF00400">
    <property type="entry name" value="WD40"/>
    <property type="match status" value="1"/>
</dbReference>
<reference evidence="3" key="1">
    <citation type="submission" date="2018-11" db="EMBL/GenBank/DDBJ databases">
        <authorList>
            <consortium name="Pathogen Informatics"/>
        </authorList>
    </citation>
    <scope>NUCLEOTIDE SEQUENCE</scope>
</reference>
<dbReference type="Gene3D" id="2.130.10.10">
    <property type="entry name" value="YVTN repeat-like/Quinoprotein amine dehydrogenase"/>
    <property type="match status" value="1"/>
</dbReference>
<dbReference type="PANTHER" id="PTHR10971">
    <property type="entry name" value="MRNA EXPORT FACTOR AND BUB3"/>
    <property type="match status" value="1"/>
</dbReference>
<protein>
    <recommendedName>
        <fullName evidence="5">mRNA export factor</fullName>
    </recommendedName>
</protein>
<name>A0A3S5A5G6_9PLAT</name>
<gene>
    <name evidence="3" type="ORF">PXEA_LOCUS5851</name>
</gene>
<organism evidence="3 4">
    <name type="scientific">Protopolystoma xenopodis</name>
    <dbReference type="NCBI Taxonomy" id="117903"/>
    <lineage>
        <taxon>Eukaryota</taxon>
        <taxon>Metazoa</taxon>
        <taxon>Spiralia</taxon>
        <taxon>Lophotrochozoa</taxon>
        <taxon>Platyhelminthes</taxon>
        <taxon>Monogenea</taxon>
        <taxon>Polyopisthocotylea</taxon>
        <taxon>Polystomatidea</taxon>
        <taxon>Polystomatidae</taxon>
        <taxon>Protopolystoma</taxon>
    </lineage>
</organism>
<proteinExistence type="predicted"/>